<feature type="transmembrane region" description="Helical" evidence="12">
    <location>
        <begin position="314"/>
        <end position="335"/>
    </location>
</feature>
<dbReference type="EMBL" id="SADD01000001">
    <property type="protein sequence ID" value="RVU48590.1"/>
    <property type="molecule type" value="Genomic_DNA"/>
</dbReference>
<organism evidence="13 14">
    <name type="scientific">Lujinxingia sediminis</name>
    <dbReference type="NCBI Taxonomy" id="2480984"/>
    <lineage>
        <taxon>Bacteria</taxon>
        <taxon>Deltaproteobacteria</taxon>
        <taxon>Bradymonadales</taxon>
        <taxon>Lujinxingiaceae</taxon>
        <taxon>Lujinxingia</taxon>
    </lineage>
</organism>
<evidence type="ECO:0000256" key="1">
    <source>
        <dbReference type="ARBA" id="ARBA00004141"/>
    </source>
</evidence>
<dbReference type="PANTHER" id="PTHR35457">
    <property type="entry name" value="HEME A SYNTHASE"/>
    <property type="match status" value="1"/>
</dbReference>
<evidence type="ECO:0000256" key="4">
    <source>
        <dbReference type="ARBA" id="ARBA00022723"/>
    </source>
</evidence>
<proteinExistence type="predicted"/>
<keyword evidence="3 12" id="KW-0812">Transmembrane</keyword>
<evidence type="ECO:0000256" key="2">
    <source>
        <dbReference type="ARBA" id="ARBA00022475"/>
    </source>
</evidence>
<comment type="caution">
    <text evidence="13">The sequence shown here is derived from an EMBL/GenBank/DDBJ whole genome shotgun (WGS) entry which is preliminary data.</text>
</comment>
<dbReference type="Proteomes" id="UP000282926">
    <property type="component" value="Unassembled WGS sequence"/>
</dbReference>
<feature type="transmembrane region" description="Helical" evidence="12">
    <location>
        <begin position="121"/>
        <end position="145"/>
    </location>
</feature>
<keyword evidence="9 12" id="KW-0472">Membrane</keyword>
<evidence type="ECO:0000256" key="9">
    <source>
        <dbReference type="ARBA" id="ARBA00023136"/>
    </source>
</evidence>
<keyword evidence="4" id="KW-0479">Metal-binding</keyword>
<keyword evidence="5 12" id="KW-1133">Transmembrane helix</keyword>
<keyword evidence="8" id="KW-0350">Heme biosynthesis</keyword>
<gene>
    <name evidence="13" type="ORF">EA187_03935</name>
</gene>
<dbReference type="PANTHER" id="PTHR35457:SF1">
    <property type="entry name" value="HEME A SYNTHASE"/>
    <property type="match status" value="1"/>
</dbReference>
<keyword evidence="10" id="KW-1015">Disulfide bond</keyword>
<evidence type="ECO:0000256" key="8">
    <source>
        <dbReference type="ARBA" id="ARBA00023133"/>
    </source>
</evidence>
<evidence type="ECO:0000313" key="14">
    <source>
        <dbReference type="Proteomes" id="UP000282926"/>
    </source>
</evidence>
<feature type="transmembrane region" description="Helical" evidence="12">
    <location>
        <begin position="38"/>
        <end position="59"/>
    </location>
</feature>
<keyword evidence="2" id="KW-1003">Cell membrane</keyword>
<evidence type="ECO:0000256" key="5">
    <source>
        <dbReference type="ARBA" id="ARBA00022989"/>
    </source>
</evidence>
<evidence type="ECO:0000256" key="6">
    <source>
        <dbReference type="ARBA" id="ARBA00023002"/>
    </source>
</evidence>
<feature type="transmembrane region" description="Helical" evidence="12">
    <location>
        <begin position="285"/>
        <end position="308"/>
    </location>
</feature>
<evidence type="ECO:0000256" key="7">
    <source>
        <dbReference type="ARBA" id="ARBA00023004"/>
    </source>
</evidence>
<comment type="pathway">
    <text evidence="11">Porphyrin-containing compound metabolism.</text>
</comment>
<accession>A0ABY0CYT9</accession>
<evidence type="ECO:0000256" key="12">
    <source>
        <dbReference type="SAM" id="Phobius"/>
    </source>
</evidence>
<protein>
    <submittedName>
        <fullName evidence="13">Heme A synthase</fullName>
    </submittedName>
</protein>
<evidence type="ECO:0000313" key="13">
    <source>
        <dbReference type="EMBL" id="RVU48590.1"/>
    </source>
</evidence>
<keyword evidence="6" id="KW-0560">Oxidoreductase</keyword>
<reference evidence="13 14" key="1">
    <citation type="submission" date="2019-01" db="EMBL/GenBank/DDBJ databases">
        <title>Lujinxingia litoralis gen. nov., sp. nov. and Lujinxingia sediminis gen. nov., sp. nov., new members in the order Bradymonadales, isolated from coastal sediment.</title>
        <authorList>
            <person name="Li C.-M."/>
        </authorList>
    </citation>
    <scope>NUCLEOTIDE SEQUENCE [LARGE SCALE GENOMIC DNA]</scope>
    <source>
        <strain evidence="13 14">SEH01</strain>
    </source>
</reference>
<dbReference type="Pfam" id="PF02628">
    <property type="entry name" value="COX15-CtaA"/>
    <property type="match status" value="1"/>
</dbReference>
<feature type="transmembrane region" description="Helical" evidence="12">
    <location>
        <begin position="92"/>
        <end position="109"/>
    </location>
</feature>
<name>A0ABY0CYT9_9DELT</name>
<dbReference type="InterPro" id="IPR003780">
    <property type="entry name" value="COX15/CtaA_fam"/>
</dbReference>
<evidence type="ECO:0000256" key="11">
    <source>
        <dbReference type="ARBA" id="ARBA00023444"/>
    </source>
</evidence>
<feature type="transmembrane region" description="Helical" evidence="12">
    <location>
        <begin position="253"/>
        <end position="273"/>
    </location>
</feature>
<evidence type="ECO:0000256" key="3">
    <source>
        <dbReference type="ARBA" id="ARBA00022692"/>
    </source>
</evidence>
<evidence type="ECO:0000256" key="10">
    <source>
        <dbReference type="ARBA" id="ARBA00023157"/>
    </source>
</evidence>
<feature type="transmembrane region" description="Helical" evidence="12">
    <location>
        <begin position="193"/>
        <end position="218"/>
    </location>
</feature>
<keyword evidence="14" id="KW-1185">Reference proteome</keyword>
<dbReference type="InterPro" id="IPR050450">
    <property type="entry name" value="COX15/CtaA_HemeA_synthase"/>
</dbReference>
<sequence>MTTAPHNVMGTWRMLRPPQRLSPEMTMSSPAPRTSRAFTAYAWIFLVYLLAVILFGAWVRITGSGAGCGSHWPTCHGEIIPPSPNVQTIIEYTHRLTSGFLGILGIVLMGWSWRIFKNHPVFWASVITFIFILFEGAIGAGLVLAELVADDDSVARAVVIAIHLVNTLILSGATAFTAWLSGGRELPRLRCGGVFRALLLVGMLGLIATSMSGAVTALGDTLFPVDPTVGGGLVDRVRGDLSAANHFLVRLRIFHPVIAVGTAAYLLVVGWIVKVREPSPQALTWANVVIALLIGQTMVGVFNILLSAPGWVQLLHLLVAQILWIATLFLASTLMQPGTSSHHQSANLSAEP</sequence>
<comment type="subcellular location">
    <subcellularLocation>
        <location evidence="1">Membrane</location>
        <topology evidence="1">Multi-pass membrane protein</topology>
    </subcellularLocation>
</comment>
<feature type="transmembrane region" description="Helical" evidence="12">
    <location>
        <begin position="157"/>
        <end position="181"/>
    </location>
</feature>
<keyword evidence="7" id="KW-0408">Iron</keyword>